<dbReference type="Proteomes" id="UP000054558">
    <property type="component" value="Unassembled WGS sequence"/>
</dbReference>
<evidence type="ECO:0000313" key="2">
    <source>
        <dbReference type="Proteomes" id="UP000054558"/>
    </source>
</evidence>
<reference evidence="1 2" key="1">
    <citation type="journal article" date="2014" name="Nat. Commun.">
        <title>Klebsormidium flaccidum genome reveals primary factors for plant terrestrial adaptation.</title>
        <authorList>
            <person name="Hori K."/>
            <person name="Maruyama F."/>
            <person name="Fujisawa T."/>
            <person name="Togashi T."/>
            <person name="Yamamoto N."/>
            <person name="Seo M."/>
            <person name="Sato S."/>
            <person name="Yamada T."/>
            <person name="Mori H."/>
            <person name="Tajima N."/>
            <person name="Moriyama T."/>
            <person name="Ikeuchi M."/>
            <person name="Watanabe M."/>
            <person name="Wada H."/>
            <person name="Kobayashi K."/>
            <person name="Saito M."/>
            <person name="Masuda T."/>
            <person name="Sasaki-Sekimoto Y."/>
            <person name="Mashiguchi K."/>
            <person name="Awai K."/>
            <person name="Shimojima M."/>
            <person name="Masuda S."/>
            <person name="Iwai M."/>
            <person name="Nobusawa T."/>
            <person name="Narise T."/>
            <person name="Kondo S."/>
            <person name="Saito H."/>
            <person name="Sato R."/>
            <person name="Murakawa M."/>
            <person name="Ihara Y."/>
            <person name="Oshima-Yamada Y."/>
            <person name="Ohtaka K."/>
            <person name="Satoh M."/>
            <person name="Sonobe K."/>
            <person name="Ishii M."/>
            <person name="Ohtani R."/>
            <person name="Kanamori-Sato M."/>
            <person name="Honoki R."/>
            <person name="Miyazaki D."/>
            <person name="Mochizuki H."/>
            <person name="Umetsu J."/>
            <person name="Higashi K."/>
            <person name="Shibata D."/>
            <person name="Kamiya Y."/>
            <person name="Sato N."/>
            <person name="Nakamura Y."/>
            <person name="Tabata S."/>
            <person name="Ida S."/>
            <person name="Kurokawa K."/>
            <person name="Ohta H."/>
        </authorList>
    </citation>
    <scope>NUCLEOTIDE SEQUENCE [LARGE SCALE GENOMIC DNA]</scope>
    <source>
        <strain evidence="1 2">NIES-2285</strain>
    </source>
</reference>
<dbReference type="Gene3D" id="3.80.10.10">
    <property type="entry name" value="Ribonuclease Inhibitor"/>
    <property type="match status" value="1"/>
</dbReference>
<organism evidence="1 2">
    <name type="scientific">Klebsormidium nitens</name>
    <name type="common">Green alga</name>
    <name type="synonym">Ulothrix nitens</name>
    <dbReference type="NCBI Taxonomy" id="105231"/>
    <lineage>
        <taxon>Eukaryota</taxon>
        <taxon>Viridiplantae</taxon>
        <taxon>Streptophyta</taxon>
        <taxon>Klebsormidiophyceae</taxon>
        <taxon>Klebsormidiales</taxon>
        <taxon>Klebsormidiaceae</taxon>
        <taxon>Klebsormidium</taxon>
    </lineage>
</organism>
<name>A0A1Y1I0U3_KLENI</name>
<dbReference type="InterPro" id="IPR032675">
    <property type="entry name" value="LRR_dom_sf"/>
</dbReference>
<dbReference type="EMBL" id="DF237143">
    <property type="protein sequence ID" value="GAQ84560.1"/>
    <property type="molecule type" value="Genomic_DNA"/>
</dbReference>
<dbReference type="AlphaFoldDB" id="A0A1Y1I0U3"/>
<accession>A0A1Y1I0U3</accession>
<gene>
    <name evidence="1" type="ORF">KFL_001940170</name>
</gene>
<keyword evidence="2" id="KW-1185">Reference proteome</keyword>
<sequence length="670" mass="75342">MNVLAASKVLFEVQRRGMAQAVRCEGDASFDDLPFEIVDCIVRRLAVDKPAAFNEIARVNKILQESARRYSQTLVLRRPPSRSAGKAIQRPTQEKHLQEKHLQKADAKASENEDACRALAKQLQFWPSLSNLVVSLEASENLWPAISGIQWKSVTVALQWSSPGEFFSCLSKSRNSLKRLDVHPGDYYPPNLISGILFLAHFFPELEILTLRGGKDGCNHLSKFSFAIKEAARRSISSLSHLEITSHVFPDWSTAVSRSLPADLPALISLRCQCKVSREPCRANSASLRTSLKRLQYLTLTVRDEELPNSTLQDVAENCQWLRHLAINAVPSLLNRLTPPSAEILDFSTVVDTCPDLVRLVVSRVLVTSRPRFLALVKKLGLTPASRDNSGLWRSEKELYTKVLVLRDKDCDFTREVLDEAASFSTPSVRVSVFRLVVPIGSEDWERRKDSFFQHQSLLGEDSAVKSWKVTESKPWALEKLASVSESFDQSARRCSRTLVLRWLPPYWRAKKGPKKPIRKVPAQTSDLQTSTLKPFQKAPQKQDACTALMKEVESRPSLCDLVVGWNAWGSDISPALSSIEWKSVTVKTEEMILGCFIDSLSTSTYSLKRMDVDPGDYYPPNYTRGIQIIADKFPNLEALTIRGGQEGRGDFAEFFENLEEDDSARKEDV</sequence>
<dbReference type="SUPFAM" id="SSF52047">
    <property type="entry name" value="RNI-like"/>
    <property type="match status" value="1"/>
</dbReference>
<evidence type="ECO:0000313" key="1">
    <source>
        <dbReference type="EMBL" id="GAQ84560.1"/>
    </source>
</evidence>
<proteinExistence type="predicted"/>
<protein>
    <submittedName>
        <fullName evidence="1">Uncharacterized protein</fullName>
    </submittedName>
</protein>